<organism evidence="4">
    <name type="scientific">Onchocerca ochengi</name>
    <name type="common">Filarial nematode worm</name>
    <dbReference type="NCBI Taxonomy" id="42157"/>
    <lineage>
        <taxon>Eukaryota</taxon>
        <taxon>Metazoa</taxon>
        <taxon>Ecdysozoa</taxon>
        <taxon>Nematoda</taxon>
        <taxon>Chromadorea</taxon>
        <taxon>Rhabditida</taxon>
        <taxon>Spirurina</taxon>
        <taxon>Spiruromorpha</taxon>
        <taxon>Filarioidea</taxon>
        <taxon>Onchocercidae</taxon>
        <taxon>Onchocerca</taxon>
    </lineage>
</organism>
<evidence type="ECO:0000256" key="1">
    <source>
        <dbReference type="SAM" id="Phobius"/>
    </source>
</evidence>
<reference evidence="2 3" key="2">
    <citation type="submission" date="2018-08" db="EMBL/GenBank/DDBJ databases">
        <authorList>
            <person name="Laetsch R D."/>
            <person name="Stevens L."/>
            <person name="Kumar S."/>
            <person name="Blaxter L. M."/>
        </authorList>
    </citation>
    <scope>NUCLEOTIDE SEQUENCE [LARGE SCALE GENOMIC DNA]</scope>
</reference>
<keyword evidence="1" id="KW-0472">Membrane</keyword>
<protein>
    <submittedName>
        <fullName evidence="4">Secreted protein</fullName>
    </submittedName>
</protein>
<feature type="transmembrane region" description="Helical" evidence="1">
    <location>
        <begin position="6"/>
        <end position="25"/>
    </location>
</feature>
<proteinExistence type="predicted"/>
<keyword evidence="3" id="KW-1185">Reference proteome</keyword>
<dbReference type="AlphaFoldDB" id="A0A182DZ23"/>
<name>A0A182DZ23_ONCOC</name>
<dbReference type="OrthoDB" id="5831695at2759"/>
<evidence type="ECO:0000313" key="2">
    <source>
        <dbReference type="EMBL" id="VDK63125.1"/>
    </source>
</evidence>
<gene>
    <name evidence="2" type="ORF">NOO_LOCUS929</name>
</gene>
<keyword evidence="1" id="KW-0812">Transmembrane</keyword>
<evidence type="ECO:0000313" key="4">
    <source>
        <dbReference type="WBParaSite" id="nOo.2.0.1.t00929-RA"/>
    </source>
</evidence>
<dbReference type="WBParaSite" id="nOo.2.0.1.t00929-RA">
    <property type="protein sequence ID" value="nOo.2.0.1.t00929-RA"/>
    <property type="gene ID" value="nOo.2.0.1.g00929"/>
</dbReference>
<accession>A0A182DZ23</accession>
<evidence type="ECO:0000313" key="3">
    <source>
        <dbReference type="Proteomes" id="UP000271087"/>
    </source>
</evidence>
<sequence>MYLIGLNTIAILAICFGDMACGYAIRQKKQLAPSVQLEDNINSILRLDELGLKRSFGSPEHVSPALGLGGGLDDLLSLQSIGKRPALSPADQFVQQFDTMQQLMTAGKKRSLSPAIDLEERVQIPQMLIDIGR</sequence>
<keyword evidence="1" id="KW-1133">Transmembrane helix</keyword>
<dbReference type="Proteomes" id="UP000271087">
    <property type="component" value="Unassembled WGS sequence"/>
</dbReference>
<dbReference type="EMBL" id="UYRW01000104">
    <property type="protein sequence ID" value="VDK63125.1"/>
    <property type="molecule type" value="Genomic_DNA"/>
</dbReference>
<reference evidence="4" key="1">
    <citation type="submission" date="2016-06" db="UniProtKB">
        <authorList>
            <consortium name="WormBaseParasite"/>
        </authorList>
    </citation>
    <scope>IDENTIFICATION</scope>
</reference>